<dbReference type="AlphaFoldDB" id="A0A8J5X0I9"/>
<reference evidence="10" key="1">
    <citation type="submission" date="2021-05" db="EMBL/GenBank/DDBJ databases">
        <title>The genome of the haptophyte Pavlova lutheri (Diacronema luteri, Pavlovales) - a model for lipid biosynthesis in eukaryotic algae.</title>
        <authorList>
            <person name="Hulatt C.J."/>
            <person name="Posewitz M.C."/>
        </authorList>
    </citation>
    <scope>NUCLEOTIDE SEQUENCE</scope>
    <source>
        <strain evidence="10">NIVA-4/92</strain>
    </source>
</reference>
<organism evidence="10 11">
    <name type="scientific">Diacronema lutheri</name>
    <name type="common">Unicellular marine alga</name>
    <name type="synonym">Monochrysis lutheri</name>
    <dbReference type="NCBI Taxonomy" id="2081491"/>
    <lineage>
        <taxon>Eukaryota</taxon>
        <taxon>Haptista</taxon>
        <taxon>Haptophyta</taxon>
        <taxon>Pavlovophyceae</taxon>
        <taxon>Pavlovales</taxon>
        <taxon>Pavlovaceae</taxon>
        <taxon>Diacronema</taxon>
    </lineage>
</organism>
<dbReference type="InterPro" id="IPR001907">
    <property type="entry name" value="ClpP"/>
</dbReference>
<dbReference type="PANTHER" id="PTHR10381">
    <property type="entry name" value="ATP-DEPENDENT CLP PROTEASE PROTEOLYTIC SUBUNIT"/>
    <property type="match status" value="1"/>
</dbReference>
<evidence type="ECO:0000256" key="6">
    <source>
        <dbReference type="PROSITE-ProRule" id="PRU10086"/>
    </source>
</evidence>
<dbReference type="InterPro" id="IPR018215">
    <property type="entry name" value="ClpP_Ser_AS"/>
</dbReference>
<sequence length="290" mass="30464">MGVLRRSWTLRRAVSTWTSAPVGLYDRHTSQPSWHVAAATPWSGWAAPPAPPPSALNIPYVVETTARGERGYDIFSRLLVERILCVNGPVDDNTSALVVAQLLYLDSLSQEAPIHMYINSPGGLVTAGLAIYDAMQFVRAPVSTLCVGQACSMASLLLAAGSPGLRRSLPNARIMVHQPHGGVSGQASDIQIHTAEMLQLKARLYGLFEAHSGRGLAEIEAALDRDRFLSAEEAVEFGLVDEVVRPKAKAAKALSDAVAALHPSAPPSPAGGAAGAGGQAPGTRDAPPTL</sequence>
<comment type="caution">
    <text evidence="10">The sequence shown here is derived from an EMBL/GenBank/DDBJ whole genome shotgun (WGS) entry which is preliminary data.</text>
</comment>
<protein>
    <recommendedName>
        <fullName evidence="8">ATP-dependent Clp protease proteolytic subunit</fullName>
        <ecNumber evidence="7">3.4.21.92</ecNumber>
    </recommendedName>
</protein>
<dbReference type="GO" id="GO:0009368">
    <property type="term" value="C:endopeptidase Clp complex"/>
    <property type="evidence" value="ECO:0007669"/>
    <property type="project" value="TreeGrafter"/>
</dbReference>
<dbReference type="EC" id="3.4.21.92" evidence="7"/>
<dbReference type="GO" id="GO:0004252">
    <property type="term" value="F:serine-type endopeptidase activity"/>
    <property type="evidence" value="ECO:0007669"/>
    <property type="project" value="UniProtKB-EC"/>
</dbReference>
<dbReference type="GO" id="GO:0051117">
    <property type="term" value="F:ATPase binding"/>
    <property type="evidence" value="ECO:0007669"/>
    <property type="project" value="TreeGrafter"/>
</dbReference>
<dbReference type="Pfam" id="PF00574">
    <property type="entry name" value="CLP_protease"/>
    <property type="match status" value="1"/>
</dbReference>
<dbReference type="InterPro" id="IPR029045">
    <property type="entry name" value="ClpP/crotonase-like_dom_sf"/>
</dbReference>
<feature type="active site" evidence="6">
    <location>
        <position position="177"/>
    </location>
</feature>
<dbReference type="NCBIfam" id="NF001368">
    <property type="entry name" value="PRK00277.1"/>
    <property type="match status" value="1"/>
</dbReference>
<evidence type="ECO:0000256" key="9">
    <source>
        <dbReference type="SAM" id="MobiDB-lite"/>
    </source>
</evidence>
<dbReference type="FunFam" id="3.90.226.10:FF:000001">
    <property type="entry name" value="ATP-dependent Clp protease proteolytic subunit"/>
    <property type="match status" value="1"/>
</dbReference>
<feature type="region of interest" description="Disordered" evidence="9">
    <location>
        <begin position="255"/>
        <end position="290"/>
    </location>
</feature>
<dbReference type="GO" id="GO:0006515">
    <property type="term" value="P:protein quality control for misfolded or incompletely synthesized proteins"/>
    <property type="evidence" value="ECO:0007669"/>
    <property type="project" value="TreeGrafter"/>
</dbReference>
<dbReference type="SUPFAM" id="SSF52096">
    <property type="entry name" value="ClpP/crotonase"/>
    <property type="match status" value="1"/>
</dbReference>
<keyword evidence="4 7" id="KW-0720">Serine protease</keyword>
<keyword evidence="11" id="KW-1185">Reference proteome</keyword>
<dbReference type="PANTHER" id="PTHR10381:SF11">
    <property type="entry name" value="ATP-DEPENDENT CLP PROTEASE PROTEOLYTIC SUBUNIT, MITOCHONDRIAL"/>
    <property type="match status" value="1"/>
</dbReference>
<dbReference type="Proteomes" id="UP000751190">
    <property type="component" value="Unassembled WGS sequence"/>
</dbReference>
<dbReference type="PRINTS" id="PR00127">
    <property type="entry name" value="CLPPROTEASEP"/>
</dbReference>
<accession>A0A8J5X0I9</accession>
<evidence type="ECO:0000313" key="10">
    <source>
        <dbReference type="EMBL" id="KAG8457676.1"/>
    </source>
</evidence>
<evidence type="ECO:0000256" key="4">
    <source>
        <dbReference type="ARBA" id="ARBA00022825"/>
    </source>
</evidence>
<evidence type="ECO:0000313" key="11">
    <source>
        <dbReference type="Proteomes" id="UP000751190"/>
    </source>
</evidence>
<dbReference type="CDD" id="cd07017">
    <property type="entry name" value="S14_ClpP_2"/>
    <property type="match status" value="1"/>
</dbReference>
<evidence type="ECO:0000256" key="7">
    <source>
        <dbReference type="RuleBase" id="RU000549"/>
    </source>
</evidence>
<evidence type="ECO:0000256" key="2">
    <source>
        <dbReference type="ARBA" id="ARBA00022670"/>
    </source>
</evidence>
<dbReference type="Gene3D" id="3.90.226.10">
    <property type="entry name" value="2-enoyl-CoA Hydratase, Chain A, domain 1"/>
    <property type="match status" value="1"/>
</dbReference>
<feature type="active site" evidence="5">
    <location>
        <position position="152"/>
    </location>
</feature>
<dbReference type="PROSITE" id="PS00382">
    <property type="entry name" value="CLP_PROTEASE_HIS"/>
    <property type="match status" value="1"/>
</dbReference>
<proteinExistence type="inferred from homology"/>
<dbReference type="PROSITE" id="PS00381">
    <property type="entry name" value="CLP_PROTEASE_SER"/>
    <property type="match status" value="1"/>
</dbReference>
<keyword evidence="2 7" id="KW-0645">Protease</keyword>
<gene>
    <name evidence="10" type="ORF">KFE25_001462</name>
</gene>
<dbReference type="EMBL" id="JAGTXO010000065">
    <property type="protein sequence ID" value="KAG8457676.1"/>
    <property type="molecule type" value="Genomic_DNA"/>
</dbReference>
<dbReference type="InterPro" id="IPR033135">
    <property type="entry name" value="ClpP_His_AS"/>
</dbReference>
<dbReference type="HAMAP" id="MF_00444">
    <property type="entry name" value="ClpP"/>
    <property type="match status" value="1"/>
</dbReference>
<dbReference type="OMA" id="RDYWMKA"/>
<keyword evidence="3 7" id="KW-0378">Hydrolase</keyword>
<evidence type="ECO:0000256" key="5">
    <source>
        <dbReference type="PROSITE-ProRule" id="PRU10085"/>
    </source>
</evidence>
<evidence type="ECO:0000256" key="1">
    <source>
        <dbReference type="ARBA" id="ARBA00007039"/>
    </source>
</evidence>
<name>A0A8J5X0I9_DIALT</name>
<comment type="similarity">
    <text evidence="1 8">Belongs to the peptidase S14 family.</text>
</comment>
<dbReference type="InterPro" id="IPR023562">
    <property type="entry name" value="ClpP/TepA"/>
</dbReference>
<dbReference type="GO" id="GO:0004176">
    <property type="term" value="F:ATP-dependent peptidase activity"/>
    <property type="evidence" value="ECO:0007669"/>
    <property type="project" value="InterPro"/>
</dbReference>
<evidence type="ECO:0000256" key="8">
    <source>
        <dbReference type="RuleBase" id="RU003567"/>
    </source>
</evidence>
<evidence type="ECO:0000256" key="3">
    <source>
        <dbReference type="ARBA" id="ARBA00022801"/>
    </source>
</evidence>
<dbReference type="OrthoDB" id="2017408at2759"/>